<reference evidence="2" key="1">
    <citation type="journal article" date="2020" name="Plant Biotechnol. J.">
        <title>The pomegranate (Punica granatum L.) draft genome dissects genetic divergence between soft- and hard-seeded cultivars.</title>
        <authorList>
            <person name="Luo X."/>
            <person name="Li H."/>
            <person name="Wu Z."/>
            <person name="Yao W."/>
            <person name="Zhao P."/>
            <person name="Cao D."/>
            <person name="Yu H."/>
            <person name="Li K."/>
            <person name="Poudel K."/>
            <person name="Zhao D."/>
            <person name="Zhang F."/>
            <person name="Xia X."/>
            <person name="Chen L."/>
            <person name="Wang Q."/>
            <person name="Jing D."/>
            <person name="Cao S."/>
        </authorList>
    </citation>
    <scope>NUCLEOTIDE SEQUENCE [LARGE SCALE GENOMIC DNA]</scope>
    <source>
        <strain evidence="2">cv. Tunisia</strain>
    </source>
</reference>
<feature type="compositionally biased region" description="Acidic residues" evidence="1">
    <location>
        <begin position="299"/>
        <end position="310"/>
    </location>
</feature>
<organism evidence="2 3">
    <name type="scientific">Punica granatum</name>
    <name type="common">Pomegranate</name>
    <dbReference type="NCBI Taxonomy" id="22663"/>
    <lineage>
        <taxon>Eukaryota</taxon>
        <taxon>Viridiplantae</taxon>
        <taxon>Streptophyta</taxon>
        <taxon>Embryophyta</taxon>
        <taxon>Tracheophyta</taxon>
        <taxon>Spermatophyta</taxon>
        <taxon>Magnoliopsida</taxon>
        <taxon>eudicotyledons</taxon>
        <taxon>Gunneridae</taxon>
        <taxon>Pentapetalae</taxon>
        <taxon>rosids</taxon>
        <taxon>malvids</taxon>
        <taxon>Myrtales</taxon>
        <taxon>Lythraceae</taxon>
        <taxon>Punica</taxon>
    </lineage>
</organism>
<dbReference type="OrthoDB" id="1669163at2759"/>
<dbReference type="PANTHER" id="PTHR33623">
    <property type="entry name" value="OS04G0572500 PROTEIN"/>
    <property type="match status" value="1"/>
</dbReference>
<keyword evidence="2" id="KW-1185">Reference proteome</keyword>
<name>A0A6P8D1Z8_PUNGR</name>
<gene>
    <name evidence="3" type="primary">LOC116202915</name>
</gene>
<dbReference type="AlphaFoldDB" id="A0A6P8D1Z8"/>
<feature type="region of interest" description="Disordered" evidence="1">
    <location>
        <begin position="290"/>
        <end position="316"/>
    </location>
</feature>
<sequence>MPPSGSFDSHLNRKMPISAERSPKMLKDFLAEEANSISLGTFASFPRFPQESSMRGLIKTNLKSTAPSPAKAIMLLRSRSKAASVTISALRAMVKVLRAIPRTLSKQQSLQYGIENPKNTKETAEGTESKVAVRIKDIIRWRSFRDLAEEDHQLLKMSPTSPVDCTTATTLSTLSTSCNSSWCESDFSSDYSPPWSSNKQAFDDKEVMLREKFALDCNFDSGSMLDYVSSHEDSTAEDSLEKRARSFSTMEIESKRHTPWKENKGQSPVSVIDFEIGEDGEWRWSFKQSPAHEEIVTEQGEEDQDGEEQEPSGAEEKAMELLNQVRASTSKDCISAKCCEDRLLVDFFRSELTEGARFHARSKDEDYGELVKRAKSWVRGECDIGSGYEWGIDGRKEAYIMDMERREGWIKFEEDQEETVVEIESGVWSFLVDELLVEILSN</sequence>
<proteinExistence type="predicted"/>
<dbReference type="GeneID" id="116202915"/>
<evidence type="ECO:0000256" key="1">
    <source>
        <dbReference type="SAM" id="MobiDB-lite"/>
    </source>
</evidence>
<dbReference type="RefSeq" id="XP_031390410.1">
    <property type="nucleotide sequence ID" value="XM_031534550.1"/>
</dbReference>
<reference evidence="3" key="2">
    <citation type="submission" date="2025-08" db="UniProtKB">
        <authorList>
            <consortium name="RefSeq"/>
        </authorList>
    </citation>
    <scope>IDENTIFICATION</scope>
    <source>
        <tissue evidence="3">Leaf</tissue>
    </source>
</reference>
<protein>
    <submittedName>
        <fullName evidence="3">Uncharacterized protein LOC116202915</fullName>
    </submittedName>
</protein>
<accession>A0A6P8D1Z8</accession>
<evidence type="ECO:0000313" key="3">
    <source>
        <dbReference type="RefSeq" id="XP_031390410.1"/>
    </source>
</evidence>
<dbReference type="PANTHER" id="PTHR33623:SF17">
    <property type="entry name" value="DUF4378 DOMAIN-CONTAINING PROTEIN"/>
    <property type="match status" value="1"/>
</dbReference>
<evidence type="ECO:0000313" key="2">
    <source>
        <dbReference type="Proteomes" id="UP000515151"/>
    </source>
</evidence>
<dbReference type="Proteomes" id="UP000515151">
    <property type="component" value="Chromosome 4"/>
</dbReference>